<dbReference type="PANTHER" id="PTHR28047">
    <property type="entry name" value="PROTEIN DCG1"/>
    <property type="match status" value="1"/>
</dbReference>
<reference evidence="2 3" key="1">
    <citation type="submission" date="2007-07" db="EMBL/GenBank/DDBJ databases">
        <title>Complete sequence of chromosome of Xanthobacter autotrophicus Py2.</title>
        <authorList>
            <consortium name="US DOE Joint Genome Institute"/>
            <person name="Copeland A."/>
            <person name="Lucas S."/>
            <person name="Lapidus A."/>
            <person name="Barry K."/>
            <person name="Glavina del Rio T."/>
            <person name="Hammon N."/>
            <person name="Israni S."/>
            <person name="Dalin E."/>
            <person name="Tice H."/>
            <person name="Pitluck S."/>
            <person name="Sims D."/>
            <person name="Brettin T."/>
            <person name="Bruce D."/>
            <person name="Detter J.C."/>
            <person name="Han C."/>
            <person name="Tapia R."/>
            <person name="Brainard J."/>
            <person name="Schmutz J."/>
            <person name="Larimer F."/>
            <person name="Land M."/>
            <person name="Hauser L."/>
            <person name="Kyrpides N."/>
            <person name="Kim E."/>
            <person name="Ensigns S.A."/>
            <person name="Richardson P."/>
        </authorList>
    </citation>
    <scope>NUCLEOTIDE SEQUENCE [LARGE SCALE GENOMIC DNA]</scope>
    <source>
        <strain evidence="3">ATCC BAA-1158 / Py2</strain>
    </source>
</reference>
<dbReference type="PANTHER" id="PTHR28047:SF5">
    <property type="entry name" value="PROTEIN DCG1"/>
    <property type="match status" value="1"/>
</dbReference>
<keyword evidence="3" id="KW-1185">Reference proteome</keyword>
<dbReference type="HOGENOM" id="CLU_053002_0_0_5"/>
<dbReference type="STRING" id="78245.Xaut_3382"/>
<dbReference type="KEGG" id="xau:Xaut_3382"/>
<name>A7IKR8_XANP2</name>
<comment type="similarity">
    <text evidence="1">Belongs to the HyuE racemase family.</text>
</comment>
<dbReference type="EMBL" id="CP000781">
    <property type="protein sequence ID" value="ABS68611.1"/>
    <property type="molecule type" value="Genomic_DNA"/>
</dbReference>
<gene>
    <name evidence="2" type="ordered locus">Xaut_3382</name>
</gene>
<accession>A7IKR8</accession>
<dbReference type="InterPro" id="IPR053714">
    <property type="entry name" value="Iso_Racemase_Enz_sf"/>
</dbReference>
<dbReference type="PhylomeDB" id="A7IKR8"/>
<dbReference type="AlphaFoldDB" id="A7IKR8"/>
<dbReference type="OrthoDB" id="9791723at2"/>
<dbReference type="Pfam" id="PF01177">
    <property type="entry name" value="Asp_Glu_race"/>
    <property type="match status" value="1"/>
</dbReference>
<evidence type="ECO:0000313" key="2">
    <source>
        <dbReference type="EMBL" id="ABS68611.1"/>
    </source>
</evidence>
<dbReference type="Gene3D" id="3.40.50.12500">
    <property type="match status" value="1"/>
</dbReference>
<dbReference type="InterPro" id="IPR015942">
    <property type="entry name" value="Asp/Glu/hydantoin_racemase"/>
</dbReference>
<dbReference type="InterPro" id="IPR052186">
    <property type="entry name" value="Hydantoin_racemase-like"/>
</dbReference>
<sequence>MKILVLNGNTTVAVTERMIAALNPLCPENVQLIGATAPFGMPYVSTRAAVAVAAHAVQDAVRAAVEREQAAGRAPFDACFYACFGEPGIEALRAEHAFPVVGMAEASMLTALQLGERFAIVTVGAAWPAMLRDLMRRTALEARCAGIAVVPGDALAVATGREEGLRLVRAAVDEAIVRTAPDVVIVAGAALAGYGTALAGQVPVPVLDSLTAGFEQALALARLGLRRGG</sequence>
<protein>
    <submittedName>
        <fullName evidence="2">Hydantoin racemase</fullName>
    </submittedName>
</protein>
<dbReference type="eggNOG" id="COG4126">
    <property type="taxonomic scope" value="Bacteria"/>
</dbReference>
<evidence type="ECO:0000313" key="3">
    <source>
        <dbReference type="Proteomes" id="UP000002417"/>
    </source>
</evidence>
<proteinExistence type="inferred from homology"/>
<dbReference type="Proteomes" id="UP000002417">
    <property type="component" value="Chromosome"/>
</dbReference>
<organism evidence="2 3">
    <name type="scientific">Xanthobacter autotrophicus (strain ATCC BAA-1158 / Py2)</name>
    <dbReference type="NCBI Taxonomy" id="78245"/>
    <lineage>
        <taxon>Bacteria</taxon>
        <taxon>Pseudomonadati</taxon>
        <taxon>Pseudomonadota</taxon>
        <taxon>Alphaproteobacteria</taxon>
        <taxon>Hyphomicrobiales</taxon>
        <taxon>Xanthobacteraceae</taxon>
        <taxon>Xanthobacter</taxon>
    </lineage>
</organism>
<dbReference type="GO" id="GO:0047661">
    <property type="term" value="F:amino-acid racemase activity"/>
    <property type="evidence" value="ECO:0007669"/>
    <property type="project" value="InterPro"/>
</dbReference>
<evidence type="ECO:0000256" key="1">
    <source>
        <dbReference type="ARBA" id="ARBA00038414"/>
    </source>
</evidence>